<evidence type="ECO:0000313" key="7">
    <source>
        <dbReference type="Proteomes" id="UP000182444"/>
    </source>
</evidence>
<proteinExistence type="inferred from homology"/>
<comment type="similarity">
    <text evidence="1">Belongs to the AIM18/AIM46 family.</text>
</comment>
<dbReference type="GO" id="GO:0016872">
    <property type="term" value="F:intramolecular lyase activity"/>
    <property type="evidence" value="ECO:0007669"/>
    <property type="project" value="InterPro"/>
</dbReference>
<dbReference type="InterPro" id="IPR016087">
    <property type="entry name" value="Chalcone_isomerase"/>
</dbReference>
<dbReference type="Pfam" id="PF16035">
    <property type="entry name" value="Chalcone_2"/>
    <property type="match status" value="1"/>
</dbReference>
<dbReference type="AlphaFoldDB" id="A0A1H6PXM1"/>
<dbReference type="PANTHER" id="PTHR47284:SF3">
    <property type="entry name" value="FATTY-ACID-BINDING PROTEIN 2"/>
    <property type="match status" value="1"/>
</dbReference>
<evidence type="ECO:0000256" key="2">
    <source>
        <dbReference type="ARBA" id="ARBA00018755"/>
    </source>
</evidence>
<organism evidence="5 7">
    <name type="scientific">Yarrowia lipolytica</name>
    <name type="common">Candida lipolytica</name>
    <dbReference type="NCBI Taxonomy" id="4952"/>
    <lineage>
        <taxon>Eukaryota</taxon>
        <taxon>Fungi</taxon>
        <taxon>Dikarya</taxon>
        <taxon>Ascomycota</taxon>
        <taxon>Saccharomycotina</taxon>
        <taxon>Dipodascomycetes</taxon>
        <taxon>Dipodascales</taxon>
        <taxon>Dipodascales incertae sedis</taxon>
        <taxon>Yarrowia</taxon>
    </lineage>
</organism>
<protein>
    <recommendedName>
        <fullName evidence="2">Altered inheritance of mitochondria protein 18, mitochondrial</fullName>
    </recommendedName>
</protein>
<dbReference type="OMA" id="PENSHQD"/>
<reference evidence="5 7" key="1">
    <citation type="journal article" date="2016" name="PLoS ONE">
        <title>Sequence Assembly of Yarrowia lipolytica Strain W29/CLIB89 Shows Transposable Element Diversity.</title>
        <authorList>
            <person name="Magnan C."/>
            <person name="Yu J."/>
            <person name="Chang I."/>
            <person name="Jahn E."/>
            <person name="Kanomata Y."/>
            <person name="Wu J."/>
            <person name="Zeller M."/>
            <person name="Oakes M."/>
            <person name="Baldi P."/>
            <person name="Sandmeyer S."/>
        </authorList>
    </citation>
    <scope>NUCLEOTIDE SEQUENCE [LARGE SCALE GENOMIC DNA]</scope>
    <source>
        <strain evidence="5">CLIB89</strain>
        <strain evidence="7">CLIB89(W29)</strain>
    </source>
</reference>
<evidence type="ECO:0000313" key="8">
    <source>
        <dbReference type="Proteomes" id="UP000256601"/>
    </source>
</evidence>
<dbReference type="VEuPathDB" id="FungiDB:YALI1_D20695g"/>
<dbReference type="Gene3D" id="3.50.70.10">
    <property type="match status" value="1"/>
</dbReference>
<sequence>MFRNALKSARQVKAPVRAFSTRATAARAVPRPSNTLLFSTAAACAAGLSLYSLYTHQSIALDEKKGPIIQPTDSVQPPTSTPPFPTKMSADGKEWSLLGCGVRRVSFLGFDVYAIGLYLPESQKREVRELLQSTSGFQQANGDVEEFKKSLLDPVHGAAKIRWLLDQGIDIRIRIVPVRNTDFGHLRDGFVRTILAHPEAKEASQNKEFADGLSELKTIFSRKMSVPKHNILVMNRKGNNGELKITYYDAKSEADLGEGSELGTVHNPQVSELLLLQYLTGKKPISETLRDSVINGLVTVAIE</sequence>
<dbReference type="OrthoDB" id="18193at2759"/>
<dbReference type="Proteomes" id="UP000182444">
    <property type="component" value="Chromosome 1D"/>
</dbReference>
<evidence type="ECO:0000256" key="1">
    <source>
        <dbReference type="ARBA" id="ARBA00009111"/>
    </source>
</evidence>
<dbReference type="PANTHER" id="PTHR47284">
    <property type="entry name" value="FATTY-ACID-BINDING PROTEIN 2"/>
    <property type="match status" value="1"/>
</dbReference>
<dbReference type="KEGG" id="yli:2910209"/>
<evidence type="ECO:0000313" key="5">
    <source>
        <dbReference type="EMBL" id="AOW04161.1"/>
    </source>
</evidence>
<reference evidence="6 8" key="2">
    <citation type="submission" date="2018-07" db="EMBL/GenBank/DDBJ databases">
        <title>Draft Genome Assemblies for Five Robust Yarrowia lipolytica Strains Exhibiting High Lipid Production and Pentose Sugar Utilization and Sugar Alcohol Secretion from Undetoxified Lignocellulosic Biomass Hydrolysates.</title>
        <authorList>
            <consortium name="DOE Joint Genome Institute"/>
            <person name="Walker C."/>
            <person name="Ryu S."/>
            <person name="Na H."/>
            <person name="Zane M."/>
            <person name="LaButti K."/>
            <person name="Lipzen A."/>
            <person name="Haridas S."/>
            <person name="Barry K."/>
            <person name="Grigoriev I.V."/>
            <person name="Quarterman J."/>
            <person name="Slininger P."/>
            <person name="Dien B."/>
            <person name="Trinh C.T."/>
        </authorList>
    </citation>
    <scope>NUCLEOTIDE SEQUENCE [LARGE SCALE GENOMIC DNA]</scope>
    <source>
        <strain evidence="6 8">YB392</strain>
    </source>
</reference>
<evidence type="ECO:0000313" key="6">
    <source>
        <dbReference type="EMBL" id="RDW24654.1"/>
    </source>
</evidence>
<dbReference type="InterPro" id="IPR016088">
    <property type="entry name" value="Chalcone_isomerase_3-sand"/>
</dbReference>
<dbReference type="GeneID" id="2910209"/>
<dbReference type="SUPFAM" id="SSF54626">
    <property type="entry name" value="Chalcone isomerase"/>
    <property type="match status" value="1"/>
</dbReference>
<feature type="domain" description="Chalcone isomerase" evidence="4">
    <location>
        <begin position="94"/>
        <end position="294"/>
    </location>
</feature>
<keyword evidence="6" id="KW-0413">Isomerase</keyword>
<dbReference type="InterPro" id="IPR036298">
    <property type="entry name" value="Chalcone_isomerase_sf"/>
</dbReference>
<dbReference type="EMBL" id="CP017556">
    <property type="protein sequence ID" value="AOW04161.1"/>
    <property type="molecule type" value="Genomic_DNA"/>
</dbReference>
<feature type="region of interest" description="Disordered" evidence="3">
    <location>
        <begin position="67"/>
        <end position="88"/>
    </location>
</feature>
<evidence type="ECO:0000259" key="4">
    <source>
        <dbReference type="Pfam" id="PF16035"/>
    </source>
</evidence>
<name>A0A1H6PXM1_YARLL</name>
<dbReference type="RefSeq" id="XP_502910.1">
    <property type="nucleotide sequence ID" value="XM_502910.1"/>
</dbReference>
<dbReference type="EMBL" id="KZ857342">
    <property type="protein sequence ID" value="RDW24654.1"/>
    <property type="molecule type" value="Genomic_DNA"/>
</dbReference>
<dbReference type="eggNOG" id="ENOG502RGD3">
    <property type="taxonomic scope" value="Eukaryota"/>
</dbReference>
<accession>A0A1H6PXM1</accession>
<evidence type="ECO:0000256" key="3">
    <source>
        <dbReference type="SAM" id="MobiDB-lite"/>
    </source>
</evidence>
<dbReference type="VEuPathDB" id="FungiDB:YALI0_D16775g"/>
<gene>
    <name evidence="6" type="ORF">B0I71DRAFT_47786</name>
    <name evidence="5" type="ORF">YALI1_D20695g</name>
</gene>
<dbReference type="Proteomes" id="UP000256601">
    <property type="component" value="Unassembled WGS sequence"/>
</dbReference>